<organism evidence="3 4">
    <name type="scientific">Coleophoma cylindrospora</name>
    <dbReference type="NCBI Taxonomy" id="1849047"/>
    <lineage>
        <taxon>Eukaryota</taxon>
        <taxon>Fungi</taxon>
        <taxon>Dikarya</taxon>
        <taxon>Ascomycota</taxon>
        <taxon>Pezizomycotina</taxon>
        <taxon>Leotiomycetes</taxon>
        <taxon>Helotiales</taxon>
        <taxon>Dermateaceae</taxon>
        <taxon>Coleophoma</taxon>
    </lineage>
</organism>
<dbReference type="AlphaFoldDB" id="A0A3D8RSB5"/>
<evidence type="ECO:0000313" key="4">
    <source>
        <dbReference type="Proteomes" id="UP000256645"/>
    </source>
</evidence>
<keyword evidence="4" id="KW-1185">Reference proteome</keyword>
<evidence type="ECO:0000256" key="1">
    <source>
        <dbReference type="SAM" id="MobiDB-lite"/>
    </source>
</evidence>
<dbReference type="STRING" id="1849047.A0A3D8RSB5"/>
<evidence type="ECO:0000256" key="2">
    <source>
        <dbReference type="SAM" id="SignalP"/>
    </source>
</evidence>
<dbReference type="EMBL" id="PDLM01000005">
    <property type="protein sequence ID" value="RDW76967.1"/>
    <property type="molecule type" value="Genomic_DNA"/>
</dbReference>
<protein>
    <recommendedName>
        <fullName evidence="5">Cell wall protein</fullName>
    </recommendedName>
</protein>
<sequence length="198" mass="19693">MKISFSALAISLLASSVVAMPAAAKSASKSASSTKPPGAMSTGNSGPSAAGTCSQAVQDLAAGISANIADQRNEVAAVTAVGDVLGEVPMNPVTFAASKASLLDFVNKGIAIRENNQKIAPPGNGAIAGLAIVANAQQAEFNLTNSLTGDAATDNATVATLKMDFNGGIEQNMKNLAAATGNCTMPAAAAARIKMMLR</sequence>
<reference evidence="3 4" key="1">
    <citation type="journal article" date="2018" name="IMA Fungus">
        <title>IMA Genome-F 9: Draft genome sequence of Annulohypoxylon stygium, Aspergillus mulundensis, Berkeleyomyces basicola (syn. Thielaviopsis basicola), Ceratocystis smalleyi, two Cercospora beticola strains, Coleophoma cylindrospora, Fusarium fracticaudum, Phialophora cf. hyalina, and Morchella septimelata.</title>
        <authorList>
            <person name="Wingfield B.D."/>
            <person name="Bills G.F."/>
            <person name="Dong Y."/>
            <person name="Huang W."/>
            <person name="Nel W.J."/>
            <person name="Swalarsk-Parry B.S."/>
            <person name="Vaghefi N."/>
            <person name="Wilken P.M."/>
            <person name="An Z."/>
            <person name="de Beer Z.W."/>
            <person name="De Vos L."/>
            <person name="Chen L."/>
            <person name="Duong T.A."/>
            <person name="Gao Y."/>
            <person name="Hammerbacher A."/>
            <person name="Kikkert J.R."/>
            <person name="Li Y."/>
            <person name="Li H."/>
            <person name="Li K."/>
            <person name="Li Q."/>
            <person name="Liu X."/>
            <person name="Ma X."/>
            <person name="Naidoo K."/>
            <person name="Pethybridge S.J."/>
            <person name="Sun J."/>
            <person name="Steenkamp E.T."/>
            <person name="van der Nest M.A."/>
            <person name="van Wyk S."/>
            <person name="Wingfield M.J."/>
            <person name="Xiong C."/>
            <person name="Yue Q."/>
            <person name="Zhang X."/>
        </authorList>
    </citation>
    <scope>NUCLEOTIDE SEQUENCE [LARGE SCALE GENOMIC DNA]</scope>
    <source>
        <strain evidence="3 4">BP6252</strain>
    </source>
</reference>
<evidence type="ECO:0000313" key="3">
    <source>
        <dbReference type="EMBL" id="RDW76967.1"/>
    </source>
</evidence>
<evidence type="ECO:0008006" key="5">
    <source>
        <dbReference type="Google" id="ProtNLM"/>
    </source>
</evidence>
<comment type="caution">
    <text evidence="3">The sequence shown here is derived from an EMBL/GenBank/DDBJ whole genome shotgun (WGS) entry which is preliminary data.</text>
</comment>
<proteinExistence type="predicted"/>
<feature type="region of interest" description="Disordered" evidence="1">
    <location>
        <begin position="27"/>
        <end position="50"/>
    </location>
</feature>
<accession>A0A3D8RSB5</accession>
<keyword evidence="2" id="KW-0732">Signal</keyword>
<dbReference type="OrthoDB" id="3638982at2759"/>
<gene>
    <name evidence="3" type="ORF">BP6252_05020</name>
</gene>
<dbReference type="Proteomes" id="UP000256645">
    <property type="component" value="Unassembled WGS sequence"/>
</dbReference>
<feature type="chain" id="PRO_5017567148" description="Cell wall protein" evidence="2">
    <location>
        <begin position="20"/>
        <end position="198"/>
    </location>
</feature>
<feature type="compositionally biased region" description="Polar residues" evidence="1">
    <location>
        <begin position="41"/>
        <end position="50"/>
    </location>
</feature>
<feature type="signal peptide" evidence="2">
    <location>
        <begin position="1"/>
        <end position="19"/>
    </location>
</feature>
<name>A0A3D8RSB5_9HELO</name>